<evidence type="ECO:0000256" key="1">
    <source>
        <dbReference type="SAM" id="Phobius"/>
    </source>
</evidence>
<reference evidence="3 4" key="1">
    <citation type="submission" date="2024-09" db="EMBL/GenBank/DDBJ databases">
        <authorList>
            <person name="Sun Q."/>
            <person name="Mori K."/>
        </authorList>
    </citation>
    <scope>NUCLEOTIDE SEQUENCE [LARGE SCALE GENOMIC DNA]</scope>
    <source>
        <strain evidence="3 4">CICC 11035S</strain>
    </source>
</reference>
<evidence type="ECO:0000313" key="4">
    <source>
        <dbReference type="Proteomes" id="UP001589858"/>
    </source>
</evidence>
<evidence type="ECO:0000256" key="2">
    <source>
        <dbReference type="SAM" id="SignalP"/>
    </source>
</evidence>
<keyword evidence="1" id="KW-0472">Membrane</keyword>
<protein>
    <submittedName>
        <fullName evidence="3">Uncharacterized protein</fullName>
    </submittedName>
</protein>
<organism evidence="3 4">
    <name type="scientific">Novosphingobium clariflavum</name>
    <dbReference type="NCBI Taxonomy" id="2029884"/>
    <lineage>
        <taxon>Bacteria</taxon>
        <taxon>Pseudomonadati</taxon>
        <taxon>Pseudomonadota</taxon>
        <taxon>Alphaproteobacteria</taxon>
        <taxon>Sphingomonadales</taxon>
        <taxon>Sphingomonadaceae</taxon>
        <taxon>Novosphingobium</taxon>
    </lineage>
</organism>
<keyword evidence="1" id="KW-1133">Transmembrane helix</keyword>
<dbReference type="EMBL" id="JBHLTM010000086">
    <property type="protein sequence ID" value="MFC0687465.1"/>
    <property type="molecule type" value="Genomic_DNA"/>
</dbReference>
<dbReference type="RefSeq" id="WP_267224243.1">
    <property type="nucleotide sequence ID" value="NZ_JAPCWC010000033.1"/>
</dbReference>
<evidence type="ECO:0000313" key="3">
    <source>
        <dbReference type="EMBL" id="MFC0687465.1"/>
    </source>
</evidence>
<name>A0ABV6SDX5_9SPHN</name>
<keyword evidence="1" id="KW-0812">Transmembrane</keyword>
<feature type="chain" id="PRO_5045297301" evidence="2">
    <location>
        <begin position="28"/>
        <end position="175"/>
    </location>
</feature>
<feature type="signal peptide" evidence="2">
    <location>
        <begin position="1"/>
        <end position="27"/>
    </location>
</feature>
<gene>
    <name evidence="3" type="ORF">ACFFF8_23015</name>
</gene>
<keyword evidence="2" id="KW-0732">Signal</keyword>
<sequence length="175" mass="20188">MHIRIRKFGLAAALAASALTASAPAMARDGYHDRGDDAAIAIGAGVIGLALGAALADHGDRHYYDRGYYDSRRYVTVRGRPGYYYYYEGSPNRYYQDRYYDRYYAPYYRDRWSRGHAWGNRDWRDDRRGWGRDDRRDWGRHDRDHRDWGRDVCATGTVMIGTGITTGAADRPRTS</sequence>
<accession>A0ABV6SDX5</accession>
<dbReference type="Proteomes" id="UP001589858">
    <property type="component" value="Unassembled WGS sequence"/>
</dbReference>
<keyword evidence="4" id="KW-1185">Reference proteome</keyword>
<proteinExistence type="predicted"/>
<comment type="caution">
    <text evidence="3">The sequence shown here is derived from an EMBL/GenBank/DDBJ whole genome shotgun (WGS) entry which is preliminary data.</text>
</comment>
<feature type="transmembrane region" description="Helical" evidence="1">
    <location>
        <begin position="37"/>
        <end position="56"/>
    </location>
</feature>